<proteinExistence type="predicted"/>
<gene>
    <name evidence="1" type="ORF">VNO77_23439</name>
</gene>
<sequence length="102" mass="11864">MDSLLEKDGTQRRNSTQILEHLLETEHETCAQANNKAEVVSLRLQSAQAKIDSFHQELTKFTVQRLKQERTKHNYCDRLLELKNPNKKAILALFEKCVLQKS</sequence>
<name>A0AAN9QBV2_CANGL</name>
<reference evidence="1 2" key="1">
    <citation type="submission" date="2024-01" db="EMBL/GenBank/DDBJ databases">
        <title>The genomes of 5 underutilized Papilionoideae crops provide insights into root nodulation and disease resistanc.</title>
        <authorList>
            <person name="Jiang F."/>
        </authorList>
    </citation>
    <scope>NUCLEOTIDE SEQUENCE [LARGE SCALE GENOMIC DNA]</scope>
    <source>
        <strain evidence="1">LVBAO_FW01</strain>
        <tissue evidence="1">Leaves</tissue>
    </source>
</reference>
<dbReference type="Proteomes" id="UP001367508">
    <property type="component" value="Unassembled WGS sequence"/>
</dbReference>
<dbReference type="AlphaFoldDB" id="A0AAN9QBV2"/>
<evidence type="ECO:0000313" key="2">
    <source>
        <dbReference type="Proteomes" id="UP001367508"/>
    </source>
</evidence>
<accession>A0AAN9QBV2</accession>
<keyword evidence="2" id="KW-1185">Reference proteome</keyword>
<evidence type="ECO:0000313" key="1">
    <source>
        <dbReference type="EMBL" id="KAK7329284.1"/>
    </source>
</evidence>
<dbReference type="EMBL" id="JAYMYQ010000005">
    <property type="protein sequence ID" value="KAK7329284.1"/>
    <property type="molecule type" value="Genomic_DNA"/>
</dbReference>
<organism evidence="1 2">
    <name type="scientific">Canavalia gladiata</name>
    <name type="common">Sword bean</name>
    <name type="synonym">Dolichos gladiatus</name>
    <dbReference type="NCBI Taxonomy" id="3824"/>
    <lineage>
        <taxon>Eukaryota</taxon>
        <taxon>Viridiplantae</taxon>
        <taxon>Streptophyta</taxon>
        <taxon>Embryophyta</taxon>
        <taxon>Tracheophyta</taxon>
        <taxon>Spermatophyta</taxon>
        <taxon>Magnoliopsida</taxon>
        <taxon>eudicotyledons</taxon>
        <taxon>Gunneridae</taxon>
        <taxon>Pentapetalae</taxon>
        <taxon>rosids</taxon>
        <taxon>fabids</taxon>
        <taxon>Fabales</taxon>
        <taxon>Fabaceae</taxon>
        <taxon>Papilionoideae</taxon>
        <taxon>50 kb inversion clade</taxon>
        <taxon>NPAAA clade</taxon>
        <taxon>indigoferoid/millettioid clade</taxon>
        <taxon>Phaseoleae</taxon>
        <taxon>Canavalia</taxon>
    </lineage>
</organism>
<comment type="caution">
    <text evidence="1">The sequence shown here is derived from an EMBL/GenBank/DDBJ whole genome shotgun (WGS) entry which is preliminary data.</text>
</comment>
<protein>
    <submittedName>
        <fullName evidence="1">Uncharacterized protein</fullName>
    </submittedName>
</protein>